<feature type="coiled-coil region" evidence="2">
    <location>
        <begin position="1790"/>
        <end position="1820"/>
    </location>
</feature>
<dbReference type="Gene3D" id="2.170.130.10">
    <property type="entry name" value="TonB-dependent receptor, plug domain"/>
    <property type="match status" value="1"/>
</dbReference>
<dbReference type="Pfam" id="PF00207">
    <property type="entry name" value="A2M"/>
    <property type="match status" value="1"/>
</dbReference>
<keyword evidence="7" id="KW-1185">Reference proteome</keyword>
<dbReference type="SMART" id="SM01360">
    <property type="entry name" value="A2M"/>
    <property type="match status" value="1"/>
</dbReference>
<dbReference type="Pfam" id="PF01835">
    <property type="entry name" value="MG2"/>
    <property type="match status" value="1"/>
</dbReference>
<keyword evidence="3" id="KW-0732">Signal</keyword>
<sequence length="2210" mass="251274">MTKSLLFLFLLSLPILAFSQDKYQSQWNKVEKLELKNLPQSALAVTDSIYQQAKAEGNSPQWIKAMLYQAKFALTLEEEAQVKIIAHYNKEIAQTNAPERNILESMLAQFYWQYFKDNRYRFYDRSQTSEVMDSTDFRTWNLDQLYRHIYALHVRALQDQKKTQQTPIDQYQTILLEEDRTKGLTPSLFDVLAHRALDFYKNDESSIHQPKDKFLINEAGYFQDENYLPKYTSPSLSTHYEALRVYHQLIDYHRGRKNENALVANQLERLRFVAENYTGESKEKHYEDALSKLYSKYQSNSISTLITYDLATLYHNMANQYSPEDAPLHQFKRREALQVLEKAIATFPDGMGTESCSSLRKSIIQPYLELTTEKYLPINQKARILAEYKNLDELEFTVYDLDVDQYEQFERLRYKNAQSNFIQKLKPFKSWKSKLKNEEDYQLHSMDNLLPALPAGTYLIVANSESKDLETFGHQAYQVIQVTDMALIHQNIGNKVTLQVIDRLNGAAIEGAKITMSSSRYDKNTRLPKNALITNDRGFVEFKVQDQYYGVKAKVEKDGQMATFGNFNSRGYYSYHEGATIKTHLFTDRSIYRPGQTVFFKGILVKRANDQSEIVPKASVEVVLKDVNGEKVSELLLESNEYGSFSGEFVLPTTGLTGNFQLEVNKNDKVKNIPLRGADFTNGHQRISVEEYKRPTFEASFKPIDQEYQVNDSIQVHGEALAYSGSKISNATMTYRVVREVQMPYWYYWRRPVHRAPSQEIAHGTLQTDAEGQFTLPFKAIPDESVPEGDQPLFRYTVSAEFTDINGETRTANTTVKIGYHALLLNLDLPEQGYRQQDSISLSINSTNLNDINIPASGKLKIYKLTAPGRILRDSPLSSTDYQRWDKDEFIKHFPHEPFRNEGDPLNWEKGKLIVNSTFDTEKEKEINLTGFDQWSTGKYLVELESMDKFGQKVSVKALFTLLDKASKTVPDHQLLDIQLDQSSYSPEDTATLTMGTAADNLTVSVFLEKDGVIKNTWLVNLKKGYKSLSFPVESTDLGGFVIHYTTAFASSSIAGQLPVNVPYPKKELQIETLTFRDKIQPGSDQKWTLKVKGPQKDSVAAELLASMYDASLDQFKPHQWGFSTTTNHYRSQASFNSHSSFSTTVFERKYYMNIRFSSRYDALPLTQFNWFGFHFSNPYYPNYRYVQSLREKWIPIDPKITYDHDESLAEGLVKGTITDVDEKPLVGVNVSIAGKEKGVLSDLNGEFSIEAASGDELEFSFIGFLSTTASISPKRNVIHVVLPEDISGLEEVVVVGYQANRKESNAALLPPSHGEALDSRADANQPPAEIAIRGKASGISAQVLYIIDGKISTAVPNQSDIATLEELSPEEAVAIYGDKATNGAIIITTKEGQALLDQQMAQVQARTDLRGTAFFYPHLSTDSIGNISFSFTAPESLTKWKLQLLAHTQTLDIGYKQLQAITQKDLMVTPNAPRFLREGDELVLSAKISNLSDAPLSGRVRLALTDPITGKVIDQQLDNNQANEPLQIGAKGNTVVNWFLKIPEGLQAVQYKVMAVAGNFSDGEQNVLPILSNRMLVTESMPMWINTKGKKSFEMENMIDNPSTTLTHHRLTLEVTSNPAWYAVQALPYLMEYPYECAEQTYSRFFANALAKHIVDSHPRLKTVFESWKNQDSGALLSNLEKNQELKSLIIQETPWLQDAQSESEQKRRIALLFDLNKITNELSNNINKLSSLQMSSGGFPWFKGSRYPHRYITQYIVVGLAELQKMNVQAAQSKKVSSMIDKAMKYLDQQLLEDYQKLQNKAEDIKNKTDNADKATAKINGLFQGNVIRPIQVHYLYLRSLRPESDSSNSVKEAFHYYQQLALRQWTSLGLQEQAMVALMSYRTLSNDIDQEILKSLLENSVHNPALGRYWKANRPSWHWNQAPIETQALLIKTFTEIPMDDHSTAEQANRINEMKIWLLKHKQTNQWSNTKATASAVQALLLQGTDWLSIAETVQVTVGHQKVTPAADETIQQEAGTGYFKKSWSADQITPEMGKVTLTNEKEGIVWGALYWQYFEDLDNIQHHTATPLKITKKLFVKAHTDQGEIFHAIEGKIGIKVGDLVKVRIEIKVDRDMEFVHLKDMRAAGFEPVNVLSSYQYQDGLGYYESTRDASTNFFFERLNKGVYVFEYQLRANNAGIFSNGISTIQCMYAPEFSSHSDGLVVRIDK</sequence>
<keyword evidence="2" id="KW-0175">Coiled coil</keyword>
<dbReference type="Gene3D" id="2.60.40.1930">
    <property type="match status" value="1"/>
</dbReference>
<dbReference type="SUPFAM" id="SSF56935">
    <property type="entry name" value="Porins"/>
    <property type="match status" value="1"/>
</dbReference>
<dbReference type="InterPro" id="IPR047565">
    <property type="entry name" value="Alpha-macroglob_thiol-ester_cl"/>
</dbReference>
<dbReference type="InterPro" id="IPR001599">
    <property type="entry name" value="Macroglobln_a2"/>
</dbReference>
<dbReference type="InterPro" id="IPR008969">
    <property type="entry name" value="CarboxyPept-like_regulatory"/>
</dbReference>
<gene>
    <name evidence="6" type="ORF">GCM10011339_41220</name>
</gene>
<dbReference type="InterPro" id="IPR037066">
    <property type="entry name" value="Plug_dom_sf"/>
</dbReference>
<dbReference type="RefSeq" id="WP_137403767.1">
    <property type="nucleotide sequence ID" value="NZ_BMIU01000029.1"/>
</dbReference>
<feature type="domain" description="Alpha-2-macroglobulin bait region" evidence="4">
    <location>
        <begin position="976"/>
        <end position="1116"/>
    </location>
</feature>
<evidence type="ECO:0000256" key="2">
    <source>
        <dbReference type="SAM" id="Coils"/>
    </source>
</evidence>
<proteinExistence type="inferred from homology"/>
<evidence type="ECO:0000256" key="3">
    <source>
        <dbReference type="SAM" id="SignalP"/>
    </source>
</evidence>
<evidence type="ECO:0008006" key="8">
    <source>
        <dbReference type="Google" id="ProtNLM"/>
    </source>
</evidence>
<evidence type="ECO:0000313" key="7">
    <source>
        <dbReference type="Proteomes" id="UP000647339"/>
    </source>
</evidence>
<dbReference type="InterPro" id="IPR002890">
    <property type="entry name" value="MG2"/>
</dbReference>
<dbReference type="PANTHER" id="PTHR40094:SF1">
    <property type="entry name" value="UBIQUITIN DOMAIN-CONTAINING PROTEIN"/>
    <property type="match status" value="1"/>
</dbReference>
<evidence type="ECO:0000313" key="6">
    <source>
        <dbReference type="EMBL" id="GGF48366.1"/>
    </source>
</evidence>
<dbReference type="InterPro" id="IPR041246">
    <property type="entry name" value="Bact_MG10"/>
</dbReference>
<dbReference type="Pfam" id="PF13715">
    <property type="entry name" value="CarbopepD_reg_2"/>
    <property type="match status" value="1"/>
</dbReference>
<dbReference type="SMART" id="SM01419">
    <property type="entry name" value="Thiol-ester_cl"/>
    <property type="match status" value="1"/>
</dbReference>
<dbReference type="Proteomes" id="UP000647339">
    <property type="component" value="Unassembled WGS sequence"/>
</dbReference>
<dbReference type="PANTHER" id="PTHR40094">
    <property type="entry name" value="ALPHA-2-MACROGLOBULIN HOMOLOG"/>
    <property type="match status" value="1"/>
</dbReference>
<reference evidence="7" key="1">
    <citation type="journal article" date="2019" name="Int. J. Syst. Evol. Microbiol.">
        <title>The Global Catalogue of Microorganisms (GCM) 10K type strain sequencing project: providing services to taxonomists for standard genome sequencing and annotation.</title>
        <authorList>
            <consortium name="The Broad Institute Genomics Platform"/>
            <consortium name="The Broad Institute Genome Sequencing Center for Infectious Disease"/>
            <person name="Wu L."/>
            <person name="Ma J."/>
        </authorList>
    </citation>
    <scope>NUCLEOTIDE SEQUENCE [LARGE SCALE GENOMIC DNA]</scope>
    <source>
        <strain evidence="7">CGMCC 1.15407</strain>
    </source>
</reference>
<feature type="domain" description="Alpha-2-macroglobulin" evidence="5">
    <location>
        <begin position="1413"/>
        <end position="1503"/>
    </location>
</feature>
<protein>
    <recommendedName>
        <fullName evidence="8">Alpha-2-macroglobulin</fullName>
    </recommendedName>
</protein>
<dbReference type="InterPro" id="IPR051802">
    <property type="entry name" value="YfhM-like"/>
</dbReference>
<feature type="signal peptide" evidence="3">
    <location>
        <begin position="1"/>
        <end position="19"/>
    </location>
</feature>
<dbReference type="InterPro" id="IPR008930">
    <property type="entry name" value="Terpenoid_cyclase/PrenylTrfase"/>
</dbReference>
<dbReference type="SMART" id="SM01359">
    <property type="entry name" value="A2M_N_2"/>
    <property type="match status" value="1"/>
</dbReference>
<name>A0ABQ1VA79_9BACT</name>
<feature type="chain" id="PRO_5045870791" description="Alpha-2-macroglobulin" evidence="3">
    <location>
        <begin position="20"/>
        <end position="2210"/>
    </location>
</feature>
<dbReference type="Gene3D" id="1.50.10.20">
    <property type="match status" value="1"/>
</dbReference>
<evidence type="ECO:0000259" key="4">
    <source>
        <dbReference type="SMART" id="SM01359"/>
    </source>
</evidence>
<organism evidence="6 7">
    <name type="scientific">Echinicola rosea</name>
    <dbReference type="NCBI Taxonomy" id="1807691"/>
    <lineage>
        <taxon>Bacteria</taxon>
        <taxon>Pseudomonadati</taxon>
        <taxon>Bacteroidota</taxon>
        <taxon>Cytophagia</taxon>
        <taxon>Cytophagales</taxon>
        <taxon>Cyclobacteriaceae</taxon>
        <taxon>Echinicola</taxon>
    </lineage>
</organism>
<dbReference type="InterPro" id="IPR011625">
    <property type="entry name" value="A2M_N_BRD"/>
</dbReference>
<dbReference type="SUPFAM" id="SSF49464">
    <property type="entry name" value="Carboxypeptidase regulatory domain-like"/>
    <property type="match status" value="1"/>
</dbReference>
<evidence type="ECO:0000256" key="1">
    <source>
        <dbReference type="ARBA" id="ARBA00010556"/>
    </source>
</evidence>
<evidence type="ECO:0000259" key="5">
    <source>
        <dbReference type="SMART" id="SM01360"/>
    </source>
</evidence>
<dbReference type="Pfam" id="PF17973">
    <property type="entry name" value="bMG10"/>
    <property type="match status" value="1"/>
</dbReference>
<comment type="similarity">
    <text evidence="1">Belongs to the protease inhibitor I39 (alpha-2-macroglobulin) family. Bacterial alpha-2-macroglobulin subfamily.</text>
</comment>
<comment type="caution">
    <text evidence="6">The sequence shown here is derived from an EMBL/GenBank/DDBJ whole genome shotgun (WGS) entry which is preliminary data.</text>
</comment>
<dbReference type="EMBL" id="BMIU01000029">
    <property type="protein sequence ID" value="GGF48366.1"/>
    <property type="molecule type" value="Genomic_DNA"/>
</dbReference>
<dbReference type="Pfam" id="PF07703">
    <property type="entry name" value="A2M_BRD"/>
    <property type="match status" value="1"/>
</dbReference>
<dbReference type="SUPFAM" id="SSF48239">
    <property type="entry name" value="Terpenoid cyclases/Protein prenyltransferases"/>
    <property type="match status" value="1"/>
</dbReference>
<accession>A0ABQ1VA79</accession>